<accession>A0A1H1G0B0</accession>
<evidence type="ECO:0000256" key="1">
    <source>
        <dbReference type="SAM" id="MobiDB-lite"/>
    </source>
</evidence>
<dbReference type="PANTHER" id="PTHR43546:SF3">
    <property type="entry name" value="UPF0173 METAL-DEPENDENT HYDROLASE MJ1163"/>
    <property type="match status" value="1"/>
</dbReference>
<dbReference type="InterPro" id="IPR036866">
    <property type="entry name" value="RibonucZ/Hydroxyglut_hydro"/>
</dbReference>
<keyword evidence="4" id="KW-1185">Reference proteome</keyword>
<feature type="domain" description="Metallo-beta-lactamase" evidence="2">
    <location>
        <begin position="7"/>
        <end position="176"/>
    </location>
</feature>
<feature type="region of interest" description="Disordered" evidence="1">
    <location>
        <begin position="196"/>
        <end position="217"/>
    </location>
</feature>
<dbReference type="Proteomes" id="UP000199301">
    <property type="component" value="Unassembled WGS sequence"/>
</dbReference>
<evidence type="ECO:0000259" key="2">
    <source>
        <dbReference type="SMART" id="SM00849"/>
    </source>
</evidence>
<dbReference type="RefSeq" id="WP_092525383.1">
    <property type="nucleotide sequence ID" value="NZ_FNKO01000002.1"/>
</dbReference>
<proteinExistence type="predicted"/>
<dbReference type="SUPFAM" id="SSF56281">
    <property type="entry name" value="Metallo-hydrolase/oxidoreductase"/>
    <property type="match status" value="1"/>
</dbReference>
<organism evidence="3 4">
    <name type="scientific">Actinopolyspora saharensis</name>
    <dbReference type="NCBI Taxonomy" id="995062"/>
    <lineage>
        <taxon>Bacteria</taxon>
        <taxon>Bacillati</taxon>
        <taxon>Actinomycetota</taxon>
        <taxon>Actinomycetes</taxon>
        <taxon>Actinopolysporales</taxon>
        <taxon>Actinopolysporaceae</taxon>
        <taxon>Actinopolyspora</taxon>
    </lineage>
</organism>
<evidence type="ECO:0000313" key="3">
    <source>
        <dbReference type="EMBL" id="SDR06600.1"/>
    </source>
</evidence>
<protein>
    <submittedName>
        <fullName evidence="3">L-ascorbate metabolism protein UlaG, beta-lactamase superfamily</fullName>
    </submittedName>
</protein>
<evidence type="ECO:0000313" key="4">
    <source>
        <dbReference type="Proteomes" id="UP000199301"/>
    </source>
</evidence>
<dbReference type="EMBL" id="FNKO01000002">
    <property type="protein sequence ID" value="SDR06600.1"/>
    <property type="molecule type" value="Genomic_DNA"/>
</dbReference>
<sequence length="217" mass="23668">MRLTHYGHSCVLVEMSTARLLIDPGTFSEGFDALRDLDAVLITHKHPDHLDNERLPAVLRNNPNARLVADTDSAAALSELGTTAEVARAGDAFELAGVPVEVVGGQHAVIHRDIPVIANIGYFFDGGAFYHPGDSFHVPEQRVDVLGLPTGAPWLKLSEAVDFLREVNPRITVPIHEAVLSVPEMHYGKFEQLGPEGTTLHRLNRGEPTEIPQPQQA</sequence>
<dbReference type="Pfam" id="PF13483">
    <property type="entry name" value="Lactamase_B_3"/>
    <property type="match status" value="1"/>
</dbReference>
<dbReference type="STRING" id="995062.SAMN04489718_3343"/>
<dbReference type="PANTHER" id="PTHR43546">
    <property type="entry name" value="UPF0173 METAL-DEPENDENT HYDROLASE MJ1163-RELATED"/>
    <property type="match status" value="1"/>
</dbReference>
<dbReference type="InterPro" id="IPR050114">
    <property type="entry name" value="UPF0173_UPF0282_UlaG_hydrolase"/>
</dbReference>
<dbReference type="AlphaFoldDB" id="A0A1H1G0B0"/>
<reference evidence="4" key="1">
    <citation type="submission" date="2016-10" db="EMBL/GenBank/DDBJ databases">
        <authorList>
            <person name="Varghese N."/>
            <person name="Submissions S."/>
        </authorList>
    </citation>
    <scope>NUCLEOTIDE SEQUENCE [LARGE SCALE GENOMIC DNA]</scope>
    <source>
        <strain evidence="4">DSM 45459</strain>
    </source>
</reference>
<gene>
    <name evidence="3" type="ORF">SAMN04489718_3343</name>
</gene>
<dbReference type="OrthoDB" id="3190691at2"/>
<name>A0A1H1G0B0_9ACTN</name>
<dbReference type="InterPro" id="IPR001279">
    <property type="entry name" value="Metallo-B-lactamas"/>
</dbReference>
<dbReference type="SMART" id="SM00849">
    <property type="entry name" value="Lactamase_B"/>
    <property type="match status" value="1"/>
</dbReference>
<dbReference type="Gene3D" id="3.60.15.10">
    <property type="entry name" value="Ribonuclease Z/Hydroxyacylglutathione hydrolase-like"/>
    <property type="match status" value="1"/>
</dbReference>